<evidence type="ECO:0000256" key="1">
    <source>
        <dbReference type="SAM" id="MobiDB-lite"/>
    </source>
</evidence>
<dbReference type="AlphaFoldDB" id="A0A0A9GPX1"/>
<evidence type="ECO:0000313" key="2">
    <source>
        <dbReference type="EMBL" id="JAE22718.1"/>
    </source>
</evidence>
<accession>A0A0A9GPX1</accession>
<dbReference type="EMBL" id="GBRH01175178">
    <property type="protein sequence ID" value="JAE22718.1"/>
    <property type="molecule type" value="Transcribed_RNA"/>
</dbReference>
<organism evidence="2">
    <name type="scientific">Arundo donax</name>
    <name type="common">Giant reed</name>
    <name type="synonym">Donax arundinaceus</name>
    <dbReference type="NCBI Taxonomy" id="35708"/>
    <lineage>
        <taxon>Eukaryota</taxon>
        <taxon>Viridiplantae</taxon>
        <taxon>Streptophyta</taxon>
        <taxon>Embryophyta</taxon>
        <taxon>Tracheophyta</taxon>
        <taxon>Spermatophyta</taxon>
        <taxon>Magnoliopsida</taxon>
        <taxon>Liliopsida</taxon>
        <taxon>Poales</taxon>
        <taxon>Poaceae</taxon>
        <taxon>PACMAD clade</taxon>
        <taxon>Arundinoideae</taxon>
        <taxon>Arundineae</taxon>
        <taxon>Arundo</taxon>
    </lineage>
</organism>
<reference evidence="2" key="2">
    <citation type="journal article" date="2015" name="Data Brief">
        <title>Shoot transcriptome of the giant reed, Arundo donax.</title>
        <authorList>
            <person name="Barrero R.A."/>
            <person name="Guerrero F.D."/>
            <person name="Moolhuijzen P."/>
            <person name="Goolsby J.A."/>
            <person name="Tidwell J."/>
            <person name="Bellgard S.E."/>
            <person name="Bellgard M.I."/>
        </authorList>
    </citation>
    <scope>NUCLEOTIDE SEQUENCE</scope>
    <source>
        <tissue evidence="2">Shoot tissue taken approximately 20 cm above the soil surface</tissue>
    </source>
</reference>
<proteinExistence type="predicted"/>
<name>A0A0A9GPX1_ARUDO</name>
<protein>
    <submittedName>
        <fullName evidence="2">Uncharacterized protein</fullName>
    </submittedName>
</protein>
<feature type="region of interest" description="Disordered" evidence="1">
    <location>
        <begin position="56"/>
        <end position="90"/>
    </location>
</feature>
<feature type="compositionally biased region" description="Low complexity" evidence="1">
    <location>
        <begin position="56"/>
        <end position="66"/>
    </location>
</feature>
<reference evidence="2" key="1">
    <citation type="submission" date="2014-09" db="EMBL/GenBank/DDBJ databases">
        <authorList>
            <person name="Magalhaes I.L.F."/>
            <person name="Oliveira U."/>
            <person name="Santos F.R."/>
            <person name="Vidigal T.H.D.A."/>
            <person name="Brescovit A.D."/>
            <person name="Santos A.J."/>
        </authorList>
    </citation>
    <scope>NUCLEOTIDE SEQUENCE</scope>
    <source>
        <tissue evidence="2">Shoot tissue taken approximately 20 cm above the soil surface</tissue>
    </source>
</reference>
<sequence length="138" mass="14744">MASVSLSSTGRASPTCCITSSWSLAWMDGLSTTRAMAHSMAVAVVSVPAFRSSAQSVTSSSSSVATPLRPSMRRSSTESRYEKGATTLGSGGGERCVVLSRRMARRLLMSGSRVSICSRRTASAWRCCRQKKGRRNGR</sequence>